<comment type="caution">
    <text evidence="1">The sequence shown here is derived from an EMBL/GenBank/DDBJ whole genome shotgun (WGS) entry which is preliminary data.</text>
</comment>
<evidence type="ECO:0000313" key="2">
    <source>
        <dbReference type="Proteomes" id="UP001597112"/>
    </source>
</evidence>
<keyword evidence="2" id="KW-1185">Reference proteome</keyword>
<dbReference type="RefSeq" id="WP_377578563.1">
    <property type="nucleotide sequence ID" value="NZ_JBHTKA010000002.1"/>
</dbReference>
<dbReference type="Proteomes" id="UP001597112">
    <property type="component" value="Unassembled WGS sequence"/>
</dbReference>
<organism evidence="1 2">
    <name type="scientific">Ohtaekwangia kribbensis</name>
    <dbReference type="NCBI Taxonomy" id="688913"/>
    <lineage>
        <taxon>Bacteria</taxon>
        <taxon>Pseudomonadati</taxon>
        <taxon>Bacteroidota</taxon>
        <taxon>Cytophagia</taxon>
        <taxon>Cytophagales</taxon>
        <taxon>Fulvivirgaceae</taxon>
        <taxon>Ohtaekwangia</taxon>
    </lineage>
</organism>
<proteinExistence type="predicted"/>
<accession>A0ABW3K2K5</accession>
<protein>
    <submittedName>
        <fullName evidence="1">DUF1579 family protein</fullName>
    </submittedName>
</protein>
<name>A0ABW3K2K5_9BACT</name>
<reference evidence="2" key="1">
    <citation type="journal article" date="2019" name="Int. J. Syst. Evol. Microbiol.">
        <title>The Global Catalogue of Microorganisms (GCM) 10K type strain sequencing project: providing services to taxonomists for standard genome sequencing and annotation.</title>
        <authorList>
            <consortium name="The Broad Institute Genomics Platform"/>
            <consortium name="The Broad Institute Genome Sequencing Center for Infectious Disease"/>
            <person name="Wu L."/>
            <person name="Ma J."/>
        </authorList>
    </citation>
    <scope>NUCLEOTIDE SEQUENCE [LARGE SCALE GENOMIC DNA]</scope>
    <source>
        <strain evidence="2">CCUG 58938</strain>
    </source>
</reference>
<evidence type="ECO:0000313" key="1">
    <source>
        <dbReference type="EMBL" id="MFD0999671.1"/>
    </source>
</evidence>
<sequence length="148" mass="16967">MNVKGIEYEQLNRFVGLWNTTGKIIATSMTPSVDINGIDRYEWLPGGYFLLHEADVYIGKEKSQTHEIIGYDRVKEIYTMQHYNSLGDSGFMTATLINNIWMFTGETLRFNGGFSANDTIFSGIWEQKNETGNWVHLMDIKLARNQSV</sequence>
<dbReference type="EMBL" id="JBHTKA010000002">
    <property type="protein sequence ID" value="MFD0999671.1"/>
    <property type="molecule type" value="Genomic_DNA"/>
</dbReference>
<dbReference type="InterPro" id="IPR011473">
    <property type="entry name" value="DUF1579"/>
</dbReference>
<dbReference type="Pfam" id="PF07617">
    <property type="entry name" value="DUF1579"/>
    <property type="match status" value="1"/>
</dbReference>
<gene>
    <name evidence="1" type="ORF">ACFQ21_10150</name>
</gene>